<evidence type="ECO:0000313" key="2">
    <source>
        <dbReference type="EMBL" id="USS89058.1"/>
    </source>
</evidence>
<proteinExistence type="predicted"/>
<dbReference type="RefSeq" id="WP_252766575.1">
    <property type="nucleotide sequence ID" value="NZ_CP097119.1"/>
</dbReference>
<dbReference type="Pfam" id="PF08349">
    <property type="entry name" value="DUF1722"/>
    <property type="match status" value="1"/>
</dbReference>
<name>A0A9Q8ZTI2_9LACO</name>
<accession>A0A9Q8ZTI2</accession>
<evidence type="ECO:0000313" key="3">
    <source>
        <dbReference type="Proteomes" id="UP001055911"/>
    </source>
</evidence>
<dbReference type="InterPro" id="IPR013560">
    <property type="entry name" value="DUF1722"/>
</dbReference>
<feature type="domain" description="DUF1722" evidence="1">
    <location>
        <begin position="12"/>
        <end position="121"/>
    </location>
</feature>
<evidence type="ECO:0000259" key="1">
    <source>
        <dbReference type="Pfam" id="PF08349"/>
    </source>
</evidence>
<protein>
    <submittedName>
        <fullName evidence="2">YbgA family protein</fullName>
    </submittedName>
</protein>
<sequence length="131" mass="15546">MEQWQADWAYQKYWVMARSQHLYNAWRRLARNNQWDDDKAVIANELRLAASEMQPTVKTLRNTYQHVWGYFKRSATPVEKAEFQAALADLTPETDHVGPLLLRLAHQYQVDYLLQSRLLQEWEDDDHASLA</sequence>
<organism evidence="2 3">
    <name type="scientific">Fructilactobacillus cliffordii</name>
    <dbReference type="NCBI Taxonomy" id="2940299"/>
    <lineage>
        <taxon>Bacteria</taxon>
        <taxon>Bacillati</taxon>
        <taxon>Bacillota</taxon>
        <taxon>Bacilli</taxon>
        <taxon>Lactobacillales</taxon>
        <taxon>Lactobacillaceae</taxon>
        <taxon>Fructilactobacillus</taxon>
    </lineage>
</organism>
<reference evidence="2" key="1">
    <citation type="submission" date="2022-05" db="EMBL/GenBank/DDBJ databases">
        <authorList>
            <person name="Oliphant S.A."/>
            <person name="Watson-Haigh N.S."/>
            <person name="Sumby K.M."/>
            <person name="Gardner J.M."/>
            <person name="Jiranek V."/>
        </authorList>
    </citation>
    <scope>NUCLEOTIDE SEQUENCE</scope>
    <source>
        <strain evidence="2">KI4_B1</strain>
    </source>
</reference>
<dbReference type="Proteomes" id="UP001055911">
    <property type="component" value="Chromosome"/>
</dbReference>
<dbReference type="AlphaFoldDB" id="A0A9Q8ZTI2"/>
<gene>
    <name evidence="2" type="ORF">M3M40_06140</name>
</gene>
<keyword evidence="3" id="KW-1185">Reference proteome</keyword>
<dbReference type="EMBL" id="CP097119">
    <property type="protein sequence ID" value="USS89058.1"/>
    <property type="molecule type" value="Genomic_DNA"/>
</dbReference>